<evidence type="ECO:0000313" key="4">
    <source>
        <dbReference type="Proteomes" id="UP000054630"/>
    </source>
</evidence>
<dbReference type="AlphaFoldDB" id="A0A0V0S4R8"/>
<gene>
    <name evidence="3" type="primary">Wdr60</name>
    <name evidence="3" type="ORF">T07_11377</name>
</gene>
<dbReference type="InterPro" id="IPR015943">
    <property type="entry name" value="WD40/YVTN_repeat-like_dom_sf"/>
</dbReference>
<dbReference type="EMBL" id="JYDL01000039">
    <property type="protein sequence ID" value="KRX21429.1"/>
    <property type="molecule type" value="Genomic_DNA"/>
</dbReference>
<evidence type="ECO:0000256" key="1">
    <source>
        <dbReference type="SAM" id="Coils"/>
    </source>
</evidence>
<dbReference type="GO" id="GO:0005868">
    <property type="term" value="C:cytoplasmic dynein complex"/>
    <property type="evidence" value="ECO:0007669"/>
    <property type="project" value="InterPro"/>
</dbReference>
<organism evidence="3 4">
    <name type="scientific">Trichinella nelsoni</name>
    <dbReference type="NCBI Taxonomy" id="6336"/>
    <lineage>
        <taxon>Eukaryota</taxon>
        <taxon>Metazoa</taxon>
        <taxon>Ecdysozoa</taxon>
        <taxon>Nematoda</taxon>
        <taxon>Enoplea</taxon>
        <taxon>Dorylaimia</taxon>
        <taxon>Trichinellida</taxon>
        <taxon>Trichinellidae</taxon>
        <taxon>Trichinella</taxon>
    </lineage>
</organism>
<dbReference type="GO" id="GO:0042073">
    <property type="term" value="P:intraciliary transport"/>
    <property type="evidence" value="ECO:0007669"/>
    <property type="project" value="InterPro"/>
</dbReference>
<name>A0A0V0S4R8_9BILA</name>
<dbReference type="GO" id="GO:0045503">
    <property type="term" value="F:dynein light chain binding"/>
    <property type="evidence" value="ECO:0007669"/>
    <property type="project" value="InterPro"/>
</dbReference>
<dbReference type="SUPFAM" id="SSF50978">
    <property type="entry name" value="WD40 repeat-like"/>
    <property type="match status" value="1"/>
</dbReference>
<evidence type="ECO:0000313" key="3">
    <source>
        <dbReference type="EMBL" id="KRX21429.1"/>
    </source>
</evidence>
<feature type="region of interest" description="Disordered" evidence="2">
    <location>
        <begin position="53"/>
        <end position="79"/>
    </location>
</feature>
<feature type="coiled-coil region" evidence="1">
    <location>
        <begin position="263"/>
        <end position="290"/>
    </location>
</feature>
<evidence type="ECO:0000256" key="2">
    <source>
        <dbReference type="SAM" id="MobiDB-lite"/>
    </source>
</evidence>
<accession>A0A0V0S4R8</accession>
<dbReference type="STRING" id="6336.A0A0V0S4R8"/>
<protein>
    <submittedName>
        <fullName evidence="3">WD repeat-containing protein 60</fullName>
    </submittedName>
</protein>
<proteinExistence type="predicted"/>
<reference evidence="3 4" key="1">
    <citation type="submission" date="2015-01" db="EMBL/GenBank/DDBJ databases">
        <title>Evolution of Trichinella species and genotypes.</title>
        <authorList>
            <person name="Korhonen P.K."/>
            <person name="Edoardo P."/>
            <person name="Giuseppe L.R."/>
            <person name="Gasser R.B."/>
        </authorList>
    </citation>
    <scope>NUCLEOTIDE SEQUENCE [LARGE SCALE GENOMIC DNA]</scope>
    <source>
        <strain evidence="3">ISS37</strain>
    </source>
</reference>
<keyword evidence="1" id="KW-0175">Coiled coil</keyword>
<feature type="compositionally biased region" description="Basic and acidic residues" evidence="2">
    <location>
        <begin position="67"/>
        <end position="76"/>
    </location>
</feature>
<feature type="compositionally biased region" description="Polar residues" evidence="2">
    <location>
        <begin position="300"/>
        <end position="311"/>
    </location>
</feature>
<keyword evidence="4" id="KW-1185">Reference proteome</keyword>
<dbReference type="PANTHER" id="PTHR16022">
    <property type="entry name" value="WD REPEAT DOMAIN 60"/>
    <property type="match status" value="1"/>
</dbReference>
<dbReference type="InterPro" id="IPR042505">
    <property type="entry name" value="DYNC2I1"/>
</dbReference>
<comment type="caution">
    <text evidence="3">The sequence shown here is derived from an EMBL/GenBank/DDBJ whole genome shotgun (WGS) entry which is preliminary data.</text>
</comment>
<feature type="region of interest" description="Disordered" evidence="2">
    <location>
        <begin position="300"/>
        <end position="325"/>
    </location>
</feature>
<sequence length="955" mass="108531">MPAAVPKRKKFVAGPKFRFAVSRIKLYFLEIKQHVFKSHKVTIETVKDDITANDRQGANQRSMYRSRSVEKAEPRKSATVNEKNNANLLNQKKQKHHRLHEVEKTIQIKTAQNDSTFLNSYNRKKSKSNVSCIDHKLHNVVFKTSIQVENYSNAKMPSNKRKEHTIDTDDKSKDAEMNKIPSEINGDKRRNKEQKFHQNILTSWKKNEQVTKSKSHECSKKLNKTNEIAIEKQMENEEKLVIFEKGNNNLQLTNFQPPLEDEEENFEDDFEEYEEDFEEYKSDTDEEKQNGCGIVEQNEDTFASSSAAQSEKTTETDSSRVNGVIDSGKRPSIEKVITIPNLPDPVGIDFSRASLGENHWEVYQELLNRFEDLKPLIELEAATYNMIDIPPLSDYDLFLRRAGRSGILQKATQTKDDNVDREIEVIQSVVKDKQTQHPAENNFTCTEYELQYIENIIMHYAHFLNGCETDDNNFMEDMDFSELIKRNDFVTNAGTALLRIIELSNDQNPLLLQSADEGFSTGKASFNLGSISQECQVTAACFDKNESFNRFVISCLIKKSPLKQLQDCGISAVWKCTCFTKPEKLLFSNCEASCCCFFTGPSTSIVFAGLKDGSVVAWDLFESDYWHDTIPWKEGEVEMKKPTYDTAHYCCKQVIESGTVLSLTIIGGFENSKEDLEEFSFQLASLHHCVGVYLWSVILRRGRKITSGIGSCMDLGLGPGGCVILTPARRICTTPALCLLFTNDHFGRFTLAGSDGHLIDVPLFADTTKITNTYRLTYEKCEILCLDLSPFDSNIFLAGSAFGTIHIYSRRSRQSLVSIQAMDENGRRPATFVQWSPTNPLIFYSIHAHSSLLIWKKLNDQQRWNSVSINLRDRVCTFAISARVVQVEEKIPKKNEVYAVCGGIFQLLNLIGFASGTSELHRIEEESPPHASGENVENSLESYYCEKGEYSLTFA</sequence>
<dbReference type="InterPro" id="IPR036322">
    <property type="entry name" value="WD40_repeat_dom_sf"/>
</dbReference>
<dbReference type="Proteomes" id="UP000054630">
    <property type="component" value="Unassembled WGS sequence"/>
</dbReference>
<dbReference type="OrthoDB" id="2162425at2759"/>
<dbReference type="GO" id="GO:0045504">
    <property type="term" value="F:dynein heavy chain binding"/>
    <property type="evidence" value="ECO:0007669"/>
    <property type="project" value="InterPro"/>
</dbReference>
<feature type="compositionally biased region" description="Polar residues" evidence="2">
    <location>
        <begin position="53"/>
        <end position="65"/>
    </location>
</feature>
<dbReference type="Gene3D" id="2.130.10.10">
    <property type="entry name" value="YVTN repeat-like/Quinoprotein amine dehydrogenase"/>
    <property type="match status" value="1"/>
</dbReference>
<dbReference type="GO" id="GO:0005929">
    <property type="term" value="C:cilium"/>
    <property type="evidence" value="ECO:0007669"/>
    <property type="project" value="GOC"/>
</dbReference>
<dbReference type="PANTHER" id="PTHR16022:SF0">
    <property type="entry name" value="CYTOPLASMIC DYNEIN 2 INTERMEDIATE CHAIN 1"/>
    <property type="match status" value="1"/>
</dbReference>